<dbReference type="InterPro" id="IPR012338">
    <property type="entry name" value="Beta-lactam/transpept-like"/>
</dbReference>
<dbReference type="AlphaFoldDB" id="A0A8J4E4S1"/>
<comment type="caution">
    <text evidence="3">The sequence shown here is derived from an EMBL/GenBank/DDBJ whole genome shotgun (WGS) entry which is preliminary data.</text>
</comment>
<evidence type="ECO:0000313" key="3">
    <source>
        <dbReference type="EMBL" id="GIJ62245.1"/>
    </source>
</evidence>
<dbReference type="EMBL" id="BOPG01000076">
    <property type="protein sequence ID" value="GIJ62245.1"/>
    <property type="molecule type" value="Genomic_DNA"/>
</dbReference>
<keyword evidence="1" id="KW-0378">Hydrolase</keyword>
<feature type="domain" description="Beta-lactamase-related" evidence="2">
    <location>
        <begin position="13"/>
        <end position="334"/>
    </location>
</feature>
<protein>
    <recommendedName>
        <fullName evidence="2">Beta-lactamase-related domain-containing protein</fullName>
    </recommendedName>
</protein>
<sequence>MIDILDRVTARCQRAVDDGGYLGIQVYAALDGRPMVDLAVGHRDPVRPLTADDPLPWVCGAKAFGSIAVGQLVDQGLLDPWTAVADVVPEYAAGGKAGVTVAQLMSHSVPIADPSPTLPLMSDDEALAEVCRTPLTAPAGTRARYSGFASWVVVAELVRRLSGRTYEDYVEEQILDPLRLDRTVFGRRRADRQGGPPFGVLYEVVDGHFVPSSRLAPSAMAPHLPGTGAHGTAAELARVYGCVATGRWGERRLLSAEAVTAIARPYRAGLPDPTFGGLDLRWGLGVCIDGVLFGAPPTACVVGQIGYNCSLVLADLTVGLVVAFLTSSVYAGTGRDRVEKRLVRDLYDMAAAER</sequence>
<dbReference type="GO" id="GO:0016787">
    <property type="term" value="F:hydrolase activity"/>
    <property type="evidence" value="ECO:0007669"/>
    <property type="project" value="UniProtKB-KW"/>
</dbReference>
<dbReference type="Pfam" id="PF00144">
    <property type="entry name" value="Beta-lactamase"/>
    <property type="match status" value="1"/>
</dbReference>
<dbReference type="InterPro" id="IPR001466">
    <property type="entry name" value="Beta-lactam-related"/>
</dbReference>
<dbReference type="SUPFAM" id="SSF56601">
    <property type="entry name" value="beta-lactamase/transpeptidase-like"/>
    <property type="match status" value="1"/>
</dbReference>
<evidence type="ECO:0000313" key="4">
    <source>
        <dbReference type="Proteomes" id="UP000612585"/>
    </source>
</evidence>
<proteinExistence type="predicted"/>
<evidence type="ECO:0000259" key="2">
    <source>
        <dbReference type="Pfam" id="PF00144"/>
    </source>
</evidence>
<dbReference type="Proteomes" id="UP000612585">
    <property type="component" value="Unassembled WGS sequence"/>
</dbReference>
<gene>
    <name evidence="3" type="ORF">Vau01_097610</name>
</gene>
<dbReference type="PANTHER" id="PTHR43283:SF11">
    <property type="entry name" value="BETA-LACTAMASE-RELATED DOMAIN-CONTAINING PROTEIN"/>
    <property type="match status" value="1"/>
</dbReference>
<organism evidence="3 4">
    <name type="scientific">Virgisporangium aurantiacum</name>
    <dbReference type="NCBI Taxonomy" id="175570"/>
    <lineage>
        <taxon>Bacteria</taxon>
        <taxon>Bacillati</taxon>
        <taxon>Actinomycetota</taxon>
        <taxon>Actinomycetes</taxon>
        <taxon>Micromonosporales</taxon>
        <taxon>Micromonosporaceae</taxon>
        <taxon>Virgisporangium</taxon>
    </lineage>
</organism>
<evidence type="ECO:0000256" key="1">
    <source>
        <dbReference type="ARBA" id="ARBA00022801"/>
    </source>
</evidence>
<dbReference type="RefSeq" id="WP_204007771.1">
    <property type="nucleotide sequence ID" value="NZ_BOPG01000076.1"/>
</dbReference>
<name>A0A8J4E4S1_9ACTN</name>
<dbReference type="InterPro" id="IPR050789">
    <property type="entry name" value="Diverse_Enzym_Activities"/>
</dbReference>
<accession>A0A8J4E4S1</accession>
<dbReference type="PANTHER" id="PTHR43283">
    <property type="entry name" value="BETA-LACTAMASE-RELATED"/>
    <property type="match status" value="1"/>
</dbReference>
<keyword evidence="4" id="KW-1185">Reference proteome</keyword>
<reference evidence="3" key="1">
    <citation type="submission" date="2021-01" db="EMBL/GenBank/DDBJ databases">
        <title>Whole genome shotgun sequence of Virgisporangium aurantiacum NBRC 16421.</title>
        <authorList>
            <person name="Komaki H."/>
            <person name="Tamura T."/>
        </authorList>
    </citation>
    <scope>NUCLEOTIDE SEQUENCE</scope>
    <source>
        <strain evidence="3">NBRC 16421</strain>
    </source>
</reference>
<dbReference type="Gene3D" id="3.40.710.10">
    <property type="entry name" value="DD-peptidase/beta-lactamase superfamily"/>
    <property type="match status" value="1"/>
</dbReference>